<dbReference type="Proteomes" id="UP000664991">
    <property type="component" value="Unassembled WGS sequence"/>
</dbReference>
<evidence type="ECO:0000256" key="5">
    <source>
        <dbReference type="ARBA" id="ARBA00022704"/>
    </source>
</evidence>
<dbReference type="SUPFAM" id="SSF54403">
    <property type="entry name" value="Cystatin/monellin"/>
    <property type="match status" value="2"/>
</dbReference>
<proteinExistence type="inferred from homology"/>
<name>A0A835ZY31_SHEEP</name>
<dbReference type="InterPro" id="IPR046350">
    <property type="entry name" value="Cystatin_sf"/>
</dbReference>
<keyword evidence="5" id="KW-0789">Thiol protease inhibitor</keyword>
<dbReference type="AlphaFoldDB" id="A0A835ZY31"/>
<keyword evidence="4" id="KW-0646">Protease inhibitor</keyword>
<comment type="similarity">
    <text evidence="2">Belongs to the cystatin family.</text>
</comment>
<evidence type="ECO:0000256" key="8">
    <source>
        <dbReference type="SAM" id="SignalP"/>
    </source>
</evidence>
<evidence type="ECO:0000313" key="9">
    <source>
        <dbReference type="EMBL" id="KAG5201517.1"/>
    </source>
</evidence>
<sequence>MFLKATLLLGLAVLGIHVWAIEMEFVDISKDLEYFAVSVEFAVAWFNSGNTEEQAYKLLEQSWTMIYLMELDLGRTVCKKHDEDIDKCPLQESPGERKKYSLTYLMDLDLGRTICKKHDEDIDNCPLQEGPEGKKLSLSSKAVNVDH</sequence>
<dbReference type="GO" id="GO:0004869">
    <property type="term" value="F:cysteine-type endopeptidase inhibitor activity"/>
    <property type="evidence" value="ECO:0007669"/>
    <property type="project" value="UniProtKB-KW"/>
</dbReference>
<dbReference type="EMBL" id="JAEMGP010000013">
    <property type="protein sequence ID" value="KAG5201517.1"/>
    <property type="molecule type" value="Genomic_DNA"/>
</dbReference>
<dbReference type="Gene3D" id="3.10.450.10">
    <property type="match status" value="2"/>
</dbReference>
<dbReference type="GO" id="GO:0005576">
    <property type="term" value="C:extracellular region"/>
    <property type="evidence" value="ECO:0007669"/>
    <property type="project" value="UniProtKB-SubCell"/>
</dbReference>
<comment type="caution">
    <text evidence="9">The sequence shown here is derived from an EMBL/GenBank/DDBJ whole genome shotgun (WGS) entry which is preliminary data.</text>
</comment>
<evidence type="ECO:0000256" key="2">
    <source>
        <dbReference type="ARBA" id="ARBA00009403"/>
    </source>
</evidence>
<gene>
    <name evidence="9" type="ORF">JEQ12_004280</name>
</gene>
<evidence type="ECO:0000256" key="6">
    <source>
        <dbReference type="ARBA" id="ARBA00022729"/>
    </source>
</evidence>
<organism evidence="9 10">
    <name type="scientific">Ovis aries</name>
    <name type="common">Sheep</name>
    <dbReference type="NCBI Taxonomy" id="9940"/>
    <lineage>
        <taxon>Eukaryota</taxon>
        <taxon>Metazoa</taxon>
        <taxon>Chordata</taxon>
        <taxon>Craniata</taxon>
        <taxon>Vertebrata</taxon>
        <taxon>Euteleostomi</taxon>
        <taxon>Mammalia</taxon>
        <taxon>Eutheria</taxon>
        <taxon>Laurasiatheria</taxon>
        <taxon>Artiodactyla</taxon>
        <taxon>Ruminantia</taxon>
        <taxon>Pecora</taxon>
        <taxon>Bovidae</taxon>
        <taxon>Caprinae</taxon>
        <taxon>Ovis</taxon>
    </lineage>
</organism>
<feature type="chain" id="PRO_5032807875" description="Cystatin domain-containing protein" evidence="8">
    <location>
        <begin position="21"/>
        <end position="147"/>
    </location>
</feature>
<dbReference type="PANTHER" id="PTHR47393:SF5">
    <property type="entry name" value="CYSTATIN-16-RELATED"/>
    <property type="match status" value="1"/>
</dbReference>
<evidence type="ECO:0000256" key="7">
    <source>
        <dbReference type="ARBA" id="ARBA00023157"/>
    </source>
</evidence>
<reference evidence="9 10" key="1">
    <citation type="submission" date="2020-12" db="EMBL/GenBank/DDBJ databases">
        <title>De novo assembly of Tibetan sheep genome.</title>
        <authorList>
            <person name="Li X."/>
        </authorList>
    </citation>
    <scope>NUCLEOTIDE SEQUENCE [LARGE SCALE GENOMIC DNA]</scope>
    <source>
        <tissue evidence="9">Heart</tissue>
    </source>
</reference>
<keyword evidence="6 8" id="KW-0732">Signal</keyword>
<accession>A0A835ZY31</accession>
<evidence type="ECO:0000256" key="3">
    <source>
        <dbReference type="ARBA" id="ARBA00022525"/>
    </source>
</evidence>
<evidence type="ECO:0000256" key="4">
    <source>
        <dbReference type="ARBA" id="ARBA00022690"/>
    </source>
</evidence>
<comment type="subcellular location">
    <subcellularLocation>
        <location evidence="1">Secreted</location>
    </subcellularLocation>
</comment>
<keyword evidence="7" id="KW-1015">Disulfide bond</keyword>
<protein>
    <recommendedName>
        <fullName evidence="11">Cystatin domain-containing protein</fullName>
    </recommendedName>
</protein>
<dbReference type="PANTHER" id="PTHR47393">
    <property type="entry name" value="CYSTATIN-12-RELATED"/>
    <property type="match status" value="1"/>
</dbReference>
<feature type="signal peptide" evidence="8">
    <location>
        <begin position="1"/>
        <end position="20"/>
    </location>
</feature>
<keyword evidence="3" id="KW-0964">Secreted</keyword>
<evidence type="ECO:0008006" key="11">
    <source>
        <dbReference type="Google" id="ProtNLM"/>
    </source>
</evidence>
<evidence type="ECO:0000313" key="10">
    <source>
        <dbReference type="Proteomes" id="UP000664991"/>
    </source>
</evidence>
<dbReference type="InterPro" id="IPR052333">
    <property type="entry name" value="Cystatin_spermatogenesis"/>
</dbReference>
<evidence type="ECO:0000256" key="1">
    <source>
        <dbReference type="ARBA" id="ARBA00004613"/>
    </source>
</evidence>